<organism evidence="3 4">
    <name type="scientific">Zingiber officinale</name>
    <name type="common">Ginger</name>
    <name type="synonym">Amomum zingiber</name>
    <dbReference type="NCBI Taxonomy" id="94328"/>
    <lineage>
        <taxon>Eukaryota</taxon>
        <taxon>Viridiplantae</taxon>
        <taxon>Streptophyta</taxon>
        <taxon>Embryophyta</taxon>
        <taxon>Tracheophyta</taxon>
        <taxon>Spermatophyta</taxon>
        <taxon>Magnoliopsida</taxon>
        <taxon>Liliopsida</taxon>
        <taxon>Zingiberales</taxon>
        <taxon>Zingiberaceae</taxon>
        <taxon>Zingiber</taxon>
    </lineage>
</organism>
<evidence type="ECO:0000313" key="3">
    <source>
        <dbReference type="EMBL" id="KAG6527175.1"/>
    </source>
</evidence>
<protein>
    <submittedName>
        <fullName evidence="3">Uncharacterized protein</fullName>
    </submittedName>
</protein>
<feature type="signal peptide" evidence="2">
    <location>
        <begin position="1"/>
        <end position="17"/>
    </location>
</feature>
<evidence type="ECO:0000256" key="2">
    <source>
        <dbReference type="SAM" id="SignalP"/>
    </source>
</evidence>
<reference evidence="3 4" key="1">
    <citation type="submission" date="2020-08" db="EMBL/GenBank/DDBJ databases">
        <title>Plant Genome Project.</title>
        <authorList>
            <person name="Zhang R.-G."/>
        </authorList>
    </citation>
    <scope>NUCLEOTIDE SEQUENCE [LARGE SCALE GENOMIC DNA]</scope>
    <source>
        <tissue evidence="3">Rhizome</tissue>
    </source>
</reference>
<accession>A0A8J5HMQ0</accession>
<proteinExistence type="predicted"/>
<dbReference type="Proteomes" id="UP000734854">
    <property type="component" value="Unassembled WGS sequence"/>
</dbReference>
<name>A0A8J5HMQ0_ZINOF</name>
<feature type="region of interest" description="Disordered" evidence="1">
    <location>
        <begin position="63"/>
        <end position="96"/>
    </location>
</feature>
<gene>
    <name evidence="3" type="ORF">ZIOFF_009269</name>
</gene>
<evidence type="ECO:0000313" key="4">
    <source>
        <dbReference type="Proteomes" id="UP000734854"/>
    </source>
</evidence>
<keyword evidence="4" id="KW-1185">Reference proteome</keyword>
<dbReference type="AlphaFoldDB" id="A0A8J5HMQ0"/>
<evidence type="ECO:0000256" key="1">
    <source>
        <dbReference type="SAM" id="MobiDB-lite"/>
    </source>
</evidence>
<dbReference type="EMBL" id="JACMSC010000003">
    <property type="protein sequence ID" value="KAG6527175.1"/>
    <property type="molecule type" value="Genomic_DNA"/>
</dbReference>
<sequence>MIFSLSFFFANLKLSLPAAITFPLRSTTRSSSIADKEVADKEVGDKAVRKRLLERRECCPHLASSATPSHHPRPSFLRHSSRRPHLASSATPPPTHHHHPILQLLVYIKSTVSFKICVFIGDSIGCKLGSSCARGLLP</sequence>
<comment type="caution">
    <text evidence="3">The sequence shown here is derived from an EMBL/GenBank/DDBJ whole genome shotgun (WGS) entry which is preliminary data.</text>
</comment>
<keyword evidence="2" id="KW-0732">Signal</keyword>
<feature type="chain" id="PRO_5035316479" evidence="2">
    <location>
        <begin position="18"/>
        <end position="138"/>
    </location>
</feature>